<comment type="caution">
    <text evidence="2">The sequence shown here is derived from an EMBL/GenBank/DDBJ whole genome shotgun (WGS) entry which is preliminary data.</text>
</comment>
<keyword evidence="1" id="KW-0812">Transmembrane</keyword>
<feature type="transmembrane region" description="Helical" evidence="1">
    <location>
        <begin position="7"/>
        <end position="25"/>
    </location>
</feature>
<keyword evidence="1" id="KW-1133">Transmembrane helix</keyword>
<keyword evidence="1" id="KW-0472">Membrane</keyword>
<protein>
    <submittedName>
        <fullName evidence="2">Uncharacterized protein</fullName>
    </submittedName>
</protein>
<dbReference type="Proteomes" id="UP000239872">
    <property type="component" value="Unassembled WGS sequence"/>
</dbReference>
<reference evidence="2 3" key="1">
    <citation type="submission" date="2018-01" db="EMBL/GenBank/DDBJ databases">
        <title>A novel member of the phylum Bacteroidetes isolated from glacier ice.</title>
        <authorList>
            <person name="Liu Q."/>
            <person name="Xin Y.-H."/>
        </authorList>
    </citation>
    <scope>NUCLEOTIDE SEQUENCE [LARGE SCALE GENOMIC DNA]</scope>
    <source>
        <strain evidence="2 3">RB1R16</strain>
    </source>
</reference>
<evidence type="ECO:0000313" key="2">
    <source>
        <dbReference type="EMBL" id="PQJ12853.1"/>
    </source>
</evidence>
<evidence type="ECO:0000256" key="1">
    <source>
        <dbReference type="SAM" id="Phobius"/>
    </source>
</evidence>
<gene>
    <name evidence="2" type="ORF">CJD36_003670</name>
</gene>
<dbReference type="AlphaFoldDB" id="A0A2S7T0W8"/>
<evidence type="ECO:0000313" key="3">
    <source>
        <dbReference type="Proteomes" id="UP000239872"/>
    </source>
</evidence>
<dbReference type="RefSeq" id="WP_105037737.1">
    <property type="nucleotide sequence ID" value="NZ_PPSL01000001.1"/>
</dbReference>
<accession>A0A2S7T0W8</accession>
<name>A0A2S7T0W8_9BACT</name>
<feature type="transmembrane region" description="Helical" evidence="1">
    <location>
        <begin position="31"/>
        <end position="50"/>
    </location>
</feature>
<proteinExistence type="predicted"/>
<sequence>MFPKTFFFLDAFLTTILLYANFTGLLQDIDLVVAIIAKLVTIFLTCVMLYKHKIHARQAITFIQSIFK</sequence>
<organism evidence="2 3">
    <name type="scientific">Flavipsychrobacter stenotrophus</name>
    <dbReference type="NCBI Taxonomy" id="2077091"/>
    <lineage>
        <taxon>Bacteria</taxon>
        <taxon>Pseudomonadati</taxon>
        <taxon>Bacteroidota</taxon>
        <taxon>Chitinophagia</taxon>
        <taxon>Chitinophagales</taxon>
        <taxon>Chitinophagaceae</taxon>
        <taxon>Flavipsychrobacter</taxon>
    </lineage>
</organism>
<dbReference type="EMBL" id="PPSL01000001">
    <property type="protein sequence ID" value="PQJ12853.1"/>
    <property type="molecule type" value="Genomic_DNA"/>
</dbReference>
<keyword evidence="3" id="KW-1185">Reference proteome</keyword>